<reference evidence="10" key="1">
    <citation type="submission" date="2023-03" db="EMBL/GenBank/DDBJ databases">
        <title>Massive genome expansion in bonnet fungi (Mycena s.s.) driven by repeated elements and novel gene families across ecological guilds.</title>
        <authorList>
            <consortium name="Lawrence Berkeley National Laboratory"/>
            <person name="Harder C.B."/>
            <person name="Miyauchi S."/>
            <person name="Viragh M."/>
            <person name="Kuo A."/>
            <person name="Thoen E."/>
            <person name="Andreopoulos B."/>
            <person name="Lu D."/>
            <person name="Skrede I."/>
            <person name="Drula E."/>
            <person name="Henrissat B."/>
            <person name="Morin E."/>
            <person name="Kohler A."/>
            <person name="Barry K."/>
            <person name="LaButti K."/>
            <person name="Morin E."/>
            <person name="Salamov A."/>
            <person name="Lipzen A."/>
            <person name="Mereny Z."/>
            <person name="Hegedus B."/>
            <person name="Baldrian P."/>
            <person name="Stursova M."/>
            <person name="Weitz H."/>
            <person name="Taylor A."/>
            <person name="Grigoriev I.V."/>
            <person name="Nagy L.G."/>
            <person name="Martin F."/>
            <person name="Kauserud H."/>
        </authorList>
    </citation>
    <scope>NUCLEOTIDE SEQUENCE</scope>
    <source>
        <strain evidence="10">CBHHK182m</strain>
    </source>
</reference>
<comment type="catalytic activity">
    <reaction evidence="1 7 8">
        <text>Thiol-dependent hydrolysis of ester, thioester, amide, peptide and isopeptide bonds formed by the C-terminal Gly of ubiquitin (a 76-residue protein attached to proteins as an intracellular targeting signal).</text>
        <dbReference type="EC" id="3.4.19.12"/>
    </reaction>
</comment>
<dbReference type="GO" id="GO:0016579">
    <property type="term" value="P:protein deubiquitination"/>
    <property type="evidence" value="ECO:0007669"/>
    <property type="project" value="TreeGrafter"/>
</dbReference>
<evidence type="ECO:0000259" key="9">
    <source>
        <dbReference type="PROSITE" id="PS52048"/>
    </source>
</evidence>
<accession>A0AAD7HT51</accession>
<gene>
    <name evidence="10" type="ORF">B0H16DRAFT_1591826</name>
</gene>
<dbReference type="GO" id="GO:0006511">
    <property type="term" value="P:ubiquitin-dependent protein catabolic process"/>
    <property type="evidence" value="ECO:0007669"/>
    <property type="project" value="UniProtKB-UniRule"/>
</dbReference>
<evidence type="ECO:0000256" key="2">
    <source>
        <dbReference type="ARBA" id="ARBA00009326"/>
    </source>
</evidence>
<protein>
    <recommendedName>
        <fullName evidence="8">Ubiquitin carboxyl-terminal hydrolase</fullName>
        <ecNumber evidence="8">3.4.19.12</ecNumber>
    </recommendedName>
</protein>
<keyword evidence="11" id="KW-1185">Reference proteome</keyword>
<feature type="site" description="Important for enzyme activity" evidence="7">
    <location>
        <position position="203"/>
    </location>
</feature>
<dbReference type="GO" id="GO:0005737">
    <property type="term" value="C:cytoplasm"/>
    <property type="evidence" value="ECO:0007669"/>
    <property type="project" value="TreeGrafter"/>
</dbReference>
<evidence type="ECO:0000256" key="7">
    <source>
        <dbReference type="PROSITE-ProRule" id="PRU01393"/>
    </source>
</evidence>
<keyword evidence="3 7" id="KW-0645">Protease</keyword>
<dbReference type="Gene3D" id="3.40.532.10">
    <property type="entry name" value="Peptidase C12, ubiquitin carboxyl-terminal hydrolase"/>
    <property type="match status" value="1"/>
</dbReference>
<dbReference type="GO" id="GO:0004843">
    <property type="term" value="F:cysteine-type deubiquitinase activity"/>
    <property type="evidence" value="ECO:0007669"/>
    <property type="project" value="UniProtKB-UniRule"/>
</dbReference>
<name>A0AAD7HT51_9AGAR</name>
<sequence length="258" mass="28020">MAALNVKDHFSGIPLESDPEIFTDLVHALGARRSLEFRDVLSIMTEDLIPGGDLALPHPVHALILVYNTSPEYESGIRAERQKARDEGRGYAGHGDSEPAIWFEQTIRHACGFFAMLHAVLNLSSNGHTKEPDSLLASLLRETIPLEPKARAAALKGSEGIAQAYNRAAVRGSSQLLHAEDVVPGHYVCFVASPKDGHIYELDGGKNGPVDHDEFLDGNRDMLSGGLKLVRDFVESKLDPANPHFHLMALVSSDEASA</sequence>
<dbReference type="InterPro" id="IPR036959">
    <property type="entry name" value="Peptidase_C12_UCH_sf"/>
</dbReference>
<comment type="similarity">
    <text evidence="2 7 8">Belongs to the peptidase C12 family.</text>
</comment>
<keyword evidence="5 7" id="KW-0378">Hydrolase</keyword>
<evidence type="ECO:0000256" key="6">
    <source>
        <dbReference type="ARBA" id="ARBA00022807"/>
    </source>
</evidence>
<keyword evidence="6 7" id="KW-0788">Thiol protease</keyword>
<dbReference type="Pfam" id="PF01088">
    <property type="entry name" value="Peptidase_C12"/>
    <property type="match status" value="1"/>
</dbReference>
<feature type="active site" description="Proton donor" evidence="7">
    <location>
        <position position="186"/>
    </location>
</feature>
<dbReference type="Proteomes" id="UP001215598">
    <property type="component" value="Unassembled WGS sequence"/>
</dbReference>
<dbReference type="PROSITE" id="PS52048">
    <property type="entry name" value="UCH_DOMAIN"/>
    <property type="match status" value="1"/>
</dbReference>
<dbReference type="EMBL" id="JARKIB010000183">
    <property type="protein sequence ID" value="KAJ7726938.1"/>
    <property type="molecule type" value="Genomic_DNA"/>
</dbReference>
<organism evidence="10 11">
    <name type="scientific">Mycena metata</name>
    <dbReference type="NCBI Taxonomy" id="1033252"/>
    <lineage>
        <taxon>Eukaryota</taxon>
        <taxon>Fungi</taxon>
        <taxon>Dikarya</taxon>
        <taxon>Basidiomycota</taxon>
        <taxon>Agaricomycotina</taxon>
        <taxon>Agaricomycetes</taxon>
        <taxon>Agaricomycetidae</taxon>
        <taxon>Agaricales</taxon>
        <taxon>Marasmiineae</taxon>
        <taxon>Mycenaceae</taxon>
        <taxon>Mycena</taxon>
    </lineage>
</organism>
<dbReference type="InterPro" id="IPR001578">
    <property type="entry name" value="Peptidase_C12_UCH"/>
</dbReference>
<evidence type="ECO:0000256" key="1">
    <source>
        <dbReference type="ARBA" id="ARBA00000707"/>
    </source>
</evidence>
<dbReference type="EC" id="3.4.19.12" evidence="8"/>
<dbReference type="InterPro" id="IPR038765">
    <property type="entry name" value="Papain-like_cys_pep_sf"/>
</dbReference>
<dbReference type="SUPFAM" id="SSF54001">
    <property type="entry name" value="Cysteine proteinases"/>
    <property type="match status" value="1"/>
</dbReference>
<evidence type="ECO:0000256" key="3">
    <source>
        <dbReference type="ARBA" id="ARBA00022670"/>
    </source>
</evidence>
<evidence type="ECO:0000256" key="8">
    <source>
        <dbReference type="RuleBase" id="RU361215"/>
    </source>
</evidence>
<dbReference type="AlphaFoldDB" id="A0AAD7HT51"/>
<keyword evidence="4 7" id="KW-0833">Ubl conjugation pathway</keyword>
<feature type="active site" description="Nucleophile" evidence="7">
    <location>
        <position position="111"/>
    </location>
</feature>
<feature type="site" description="Transition state stabilizer" evidence="7">
    <location>
        <position position="105"/>
    </location>
</feature>
<dbReference type="PRINTS" id="PR00707">
    <property type="entry name" value="UBCTHYDRLASE"/>
</dbReference>
<evidence type="ECO:0000313" key="10">
    <source>
        <dbReference type="EMBL" id="KAJ7726938.1"/>
    </source>
</evidence>
<comment type="caution">
    <text evidence="10">The sequence shown here is derived from an EMBL/GenBank/DDBJ whole genome shotgun (WGS) entry which is preliminary data.</text>
</comment>
<evidence type="ECO:0000256" key="5">
    <source>
        <dbReference type="ARBA" id="ARBA00022801"/>
    </source>
</evidence>
<evidence type="ECO:0000313" key="11">
    <source>
        <dbReference type="Proteomes" id="UP001215598"/>
    </source>
</evidence>
<proteinExistence type="inferred from homology"/>
<dbReference type="PANTHER" id="PTHR10589:SF17">
    <property type="entry name" value="UBIQUITIN CARBOXYL-TERMINAL HYDROLASE"/>
    <property type="match status" value="1"/>
</dbReference>
<dbReference type="PANTHER" id="PTHR10589">
    <property type="entry name" value="UBIQUITIN CARBOXYL-TERMINAL HYDROLASE"/>
    <property type="match status" value="1"/>
</dbReference>
<feature type="domain" description="UCH catalytic" evidence="9">
    <location>
        <begin position="11"/>
        <end position="252"/>
    </location>
</feature>
<evidence type="ECO:0000256" key="4">
    <source>
        <dbReference type="ARBA" id="ARBA00022786"/>
    </source>
</evidence>